<accession>A0A200PMU9</accession>
<dbReference type="InterPro" id="IPR036397">
    <property type="entry name" value="RNaseH_sf"/>
</dbReference>
<reference evidence="2 3" key="1">
    <citation type="journal article" date="2017" name="Mol. Plant">
        <title>The Genome of Medicinal Plant Macleaya cordata Provides New Insights into Benzylisoquinoline Alkaloids Metabolism.</title>
        <authorList>
            <person name="Liu X."/>
            <person name="Liu Y."/>
            <person name="Huang P."/>
            <person name="Ma Y."/>
            <person name="Qing Z."/>
            <person name="Tang Q."/>
            <person name="Cao H."/>
            <person name="Cheng P."/>
            <person name="Zheng Y."/>
            <person name="Yuan Z."/>
            <person name="Zhou Y."/>
            <person name="Liu J."/>
            <person name="Tang Z."/>
            <person name="Zhuo Y."/>
            <person name="Zhang Y."/>
            <person name="Yu L."/>
            <person name="Huang J."/>
            <person name="Yang P."/>
            <person name="Peng Q."/>
            <person name="Zhang J."/>
            <person name="Jiang W."/>
            <person name="Zhang Z."/>
            <person name="Lin K."/>
            <person name="Ro D.K."/>
            <person name="Chen X."/>
            <person name="Xiong X."/>
            <person name="Shang Y."/>
            <person name="Huang S."/>
            <person name="Zeng J."/>
        </authorList>
    </citation>
    <scope>NUCLEOTIDE SEQUENCE [LARGE SCALE GENOMIC DNA]</scope>
    <source>
        <strain evidence="3">cv. BLH2017</strain>
        <tissue evidence="2">Root</tissue>
    </source>
</reference>
<dbReference type="OMA" id="HACSTSD"/>
<sequence length="85" mass="9154">MSFKNLQINPRPAKPTRVLQCFWSLPDLDQLKIGCDGCTKGNPGQSGARVILRNHTGNTIGAMSAGLGIRTNFVAELLAIIFGLE</sequence>
<dbReference type="PANTHER" id="PTHR47723:SF19">
    <property type="entry name" value="POLYNUCLEOTIDYL TRANSFERASE, RIBONUCLEASE H-LIKE SUPERFAMILY PROTEIN"/>
    <property type="match status" value="1"/>
</dbReference>
<dbReference type="PANTHER" id="PTHR47723">
    <property type="entry name" value="OS05G0353850 PROTEIN"/>
    <property type="match status" value="1"/>
</dbReference>
<dbReference type="InterPro" id="IPR053151">
    <property type="entry name" value="RNase_H-like"/>
</dbReference>
<keyword evidence="3" id="KW-1185">Reference proteome</keyword>
<name>A0A200PMU9_MACCD</name>
<dbReference type="InterPro" id="IPR012337">
    <property type="entry name" value="RNaseH-like_sf"/>
</dbReference>
<dbReference type="GO" id="GO:0003676">
    <property type="term" value="F:nucleic acid binding"/>
    <property type="evidence" value="ECO:0007669"/>
    <property type="project" value="InterPro"/>
</dbReference>
<dbReference type="OrthoDB" id="1302069at2759"/>
<evidence type="ECO:0000259" key="1">
    <source>
        <dbReference type="PROSITE" id="PS50879"/>
    </source>
</evidence>
<dbReference type="GO" id="GO:0004523">
    <property type="term" value="F:RNA-DNA hybrid ribonuclease activity"/>
    <property type="evidence" value="ECO:0007669"/>
    <property type="project" value="InterPro"/>
</dbReference>
<feature type="domain" description="RNase H type-1" evidence="1">
    <location>
        <begin position="27"/>
        <end position="85"/>
    </location>
</feature>
<proteinExistence type="predicted"/>
<gene>
    <name evidence="2" type="ORF">BVC80_1527g4</name>
</gene>
<dbReference type="InterPro" id="IPR002156">
    <property type="entry name" value="RNaseH_domain"/>
</dbReference>
<protein>
    <recommendedName>
        <fullName evidence="1">RNase H type-1 domain-containing protein</fullName>
    </recommendedName>
</protein>
<dbReference type="SUPFAM" id="SSF53098">
    <property type="entry name" value="Ribonuclease H-like"/>
    <property type="match status" value="1"/>
</dbReference>
<dbReference type="CDD" id="cd06222">
    <property type="entry name" value="RNase_H_like"/>
    <property type="match status" value="1"/>
</dbReference>
<dbReference type="EMBL" id="MVGT01004418">
    <property type="protein sequence ID" value="OUZ99534.1"/>
    <property type="molecule type" value="Genomic_DNA"/>
</dbReference>
<organism evidence="2 3">
    <name type="scientific">Macleaya cordata</name>
    <name type="common">Five-seeded plume-poppy</name>
    <name type="synonym">Bocconia cordata</name>
    <dbReference type="NCBI Taxonomy" id="56857"/>
    <lineage>
        <taxon>Eukaryota</taxon>
        <taxon>Viridiplantae</taxon>
        <taxon>Streptophyta</taxon>
        <taxon>Embryophyta</taxon>
        <taxon>Tracheophyta</taxon>
        <taxon>Spermatophyta</taxon>
        <taxon>Magnoliopsida</taxon>
        <taxon>Ranunculales</taxon>
        <taxon>Papaveraceae</taxon>
        <taxon>Papaveroideae</taxon>
        <taxon>Macleaya</taxon>
    </lineage>
</organism>
<evidence type="ECO:0000313" key="3">
    <source>
        <dbReference type="Proteomes" id="UP000195402"/>
    </source>
</evidence>
<dbReference type="PROSITE" id="PS50879">
    <property type="entry name" value="RNASE_H_1"/>
    <property type="match status" value="1"/>
</dbReference>
<dbReference type="Gene3D" id="3.30.420.10">
    <property type="entry name" value="Ribonuclease H-like superfamily/Ribonuclease H"/>
    <property type="match status" value="1"/>
</dbReference>
<dbReference type="AlphaFoldDB" id="A0A200PMU9"/>
<dbReference type="Proteomes" id="UP000195402">
    <property type="component" value="Unassembled WGS sequence"/>
</dbReference>
<dbReference type="Pfam" id="PF13456">
    <property type="entry name" value="RVT_3"/>
    <property type="match status" value="1"/>
</dbReference>
<comment type="caution">
    <text evidence="2">The sequence shown here is derived from an EMBL/GenBank/DDBJ whole genome shotgun (WGS) entry which is preliminary data.</text>
</comment>
<dbReference type="InterPro" id="IPR044730">
    <property type="entry name" value="RNase_H-like_dom_plant"/>
</dbReference>
<dbReference type="InParanoid" id="A0A200PMU9"/>
<evidence type="ECO:0000313" key="2">
    <source>
        <dbReference type="EMBL" id="OUZ99534.1"/>
    </source>
</evidence>